<reference evidence="3" key="2">
    <citation type="journal article" date="2019" name="Mol. Plant Microbe Interact.">
        <title>Genome sequence resources for four phytopathogenic fungi from the Colletotrichum orbiculare species complex.</title>
        <authorList>
            <person name="Gan P."/>
            <person name="Tsushima A."/>
            <person name="Narusaka M."/>
            <person name="Narusaka Y."/>
            <person name="Takano Y."/>
            <person name="Kubo Y."/>
            <person name="Shirasu K."/>
        </authorList>
    </citation>
    <scope>GENOME REANNOTATION</scope>
    <source>
        <strain evidence="3">104-T / ATCC 96160 / CBS 514.97 / LARS 414 / MAFF 240422</strain>
    </source>
</reference>
<dbReference type="EMBL" id="AMCV02000031">
    <property type="protein sequence ID" value="TDZ17201.1"/>
    <property type="molecule type" value="Genomic_DNA"/>
</dbReference>
<evidence type="ECO:0000313" key="3">
    <source>
        <dbReference type="Proteomes" id="UP000014480"/>
    </source>
</evidence>
<keyword evidence="3" id="KW-1185">Reference proteome</keyword>
<gene>
    <name evidence="2" type="ORF">Cob_v009912</name>
</gene>
<evidence type="ECO:0000313" key="2">
    <source>
        <dbReference type="EMBL" id="TDZ17201.1"/>
    </source>
</evidence>
<evidence type="ECO:0000256" key="1">
    <source>
        <dbReference type="SAM" id="SignalP"/>
    </source>
</evidence>
<dbReference type="Proteomes" id="UP000014480">
    <property type="component" value="Unassembled WGS sequence"/>
</dbReference>
<sequence>MFQSTFLVLLLGLMGAAPALSADCRPGGQFTIPCFEQSGGYSCDTRNPPNPCAAGQTLGSIQQISFDCFKEVKKGVNKNTCEYSYNCCHR</sequence>
<dbReference type="AlphaFoldDB" id="A0A484FHR9"/>
<name>A0A484FHR9_COLOR</name>
<comment type="caution">
    <text evidence="2">The sequence shown here is derived from an EMBL/GenBank/DDBJ whole genome shotgun (WGS) entry which is preliminary data.</text>
</comment>
<protein>
    <submittedName>
        <fullName evidence="2">Uncharacterized protein</fullName>
    </submittedName>
</protein>
<feature type="chain" id="PRO_5019743921" evidence="1">
    <location>
        <begin position="22"/>
        <end position="90"/>
    </location>
</feature>
<accession>A0A484FHR9</accession>
<feature type="signal peptide" evidence="1">
    <location>
        <begin position="1"/>
        <end position="21"/>
    </location>
</feature>
<proteinExistence type="predicted"/>
<organism evidence="2 3">
    <name type="scientific">Colletotrichum orbiculare (strain 104-T / ATCC 96160 / CBS 514.97 / LARS 414 / MAFF 240422)</name>
    <name type="common">Cucumber anthracnose fungus</name>
    <name type="synonym">Colletotrichum lagenarium</name>
    <dbReference type="NCBI Taxonomy" id="1213857"/>
    <lineage>
        <taxon>Eukaryota</taxon>
        <taxon>Fungi</taxon>
        <taxon>Dikarya</taxon>
        <taxon>Ascomycota</taxon>
        <taxon>Pezizomycotina</taxon>
        <taxon>Sordariomycetes</taxon>
        <taxon>Hypocreomycetidae</taxon>
        <taxon>Glomerellales</taxon>
        <taxon>Glomerellaceae</taxon>
        <taxon>Colletotrichum</taxon>
        <taxon>Colletotrichum orbiculare species complex</taxon>
    </lineage>
</organism>
<keyword evidence="1" id="KW-0732">Signal</keyword>
<reference evidence="3" key="1">
    <citation type="journal article" date="2013" name="New Phytol.">
        <title>Comparative genomic and transcriptomic analyses reveal the hemibiotrophic stage shift of Colletotrichum fungi.</title>
        <authorList>
            <person name="Gan P."/>
            <person name="Ikeda K."/>
            <person name="Irieda H."/>
            <person name="Narusaka M."/>
            <person name="O'Connell R.J."/>
            <person name="Narusaka Y."/>
            <person name="Takano Y."/>
            <person name="Kubo Y."/>
            <person name="Shirasu K."/>
        </authorList>
    </citation>
    <scope>NUCLEOTIDE SEQUENCE [LARGE SCALE GENOMIC DNA]</scope>
    <source>
        <strain evidence="3">104-T / ATCC 96160 / CBS 514.97 / LARS 414 / MAFF 240422</strain>
    </source>
</reference>